<dbReference type="InterPro" id="IPR024607">
    <property type="entry name" value="Sulfatase_CS"/>
</dbReference>
<gene>
    <name evidence="6" type="ORF">EAX62_15880</name>
</gene>
<comment type="caution">
    <text evidence="6">The sequence shown here is derived from an EMBL/GenBank/DDBJ whole genome shotgun (WGS) entry which is preliminary data.</text>
</comment>
<dbReference type="InterPro" id="IPR000917">
    <property type="entry name" value="Sulfatase_N"/>
</dbReference>
<dbReference type="GO" id="GO:0005737">
    <property type="term" value="C:cytoplasm"/>
    <property type="evidence" value="ECO:0007669"/>
    <property type="project" value="TreeGrafter"/>
</dbReference>
<evidence type="ECO:0000259" key="5">
    <source>
        <dbReference type="Pfam" id="PF00884"/>
    </source>
</evidence>
<feature type="region of interest" description="Disordered" evidence="4">
    <location>
        <begin position="403"/>
        <end position="426"/>
    </location>
</feature>
<dbReference type="RefSeq" id="WP_121902723.1">
    <property type="nucleotide sequence ID" value="NZ_REFW01000007.1"/>
</dbReference>
<dbReference type="PROSITE" id="PS00523">
    <property type="entry name" value="SULFATASE_1"/>
    <property type="match status" value="1"/>
</dbReference>
<evidence type="ECO:0000313" key="6">
    <source>
        <dbReference type="EMBL" id="RMB57223.1"/>
    </source>
</evidence>
<evidence type="ECO:0000256" key="3">
    <source>
        <dbReference type="ARBA" id="ARBA00022801"/>
    </source>
</evidence>
<sequence>MTTTDPRPNIVLIHGHDIGRWLSCYGLPNIPTPNLDKFSRKSVVFESAFATAPLCTPSRGSMLTGRLPHANGLNGLAHDSWLYFDDVRTLPEYLREMGYHTALIGLQHEHPDPLVLGYDHVGGLGFLPRTEPVVDAAIEWLSSRDGDGPYFCNVGVWEAHRPWPATDYAPVDPASVHVPAYLPDNEYTRADISAMYGSLSQFDDGIGRLLETIDDETLVVITTDHGVPFPRAKSTLYDSGVGVALIIRPPASWDIKPRREDSVVSHLDFVPTLVEIAGGQPDDEWDGQSLLSLLRDGSMAGDRELVLEKTYHDIYDPIRAIRTGNRKYIRNFIAGPKLPLAKDLEDSQTRQGMGDAHLEPRPEEELYDLSNDPDELTNLVGESEWSGEVERFRSTLLNRMRESGDELLDNPIEAMPTPSRPTRKRR</sequence>
<dbReference type="GO" id="GO:0008484">
    <property type="term" value="F:sulfuric ester hydrolase activity"/>
    <property type="evidence" value="ECO:0007669"/>
    <property type="project" value="TreeGrafter"/>
</dbReference>
<dbReference type="GO" id="GO:0046872">
    <property type="term" value="F:metal ion binding"/>
    <property type="evidence" value="ECO:0007669"/>
    <property type="project" value="UniProtKB-KW"/>
</dbReference>
<evidence type="ECO:0000256" key="1">
    <source>
        <dbReference type="ARBA" id="ARBA00008779"/>
    </source>
</evidence>
<dbReference type="SUPFAM" id="SSF53649">
    <property type="entry name" value="Alkaline phosphatase-like"/>
    <property type="match status" value="1"/>
</dbReference>
<dbReference type="PANTHER" id="PTHR45953">
    <property type="entry name" value="IDURONATE 2-SULFATASE"/>
    <property type="match status" value="1"/>
</dbReference>
<feature type="region of interest" description="Disordered" evidence="4">
    <location>
        <begin position="343"/>
        <end position="384"/>
    </location>
</feature>
<dbReference type="AlphaFoldDB" id="A0A3M0G602"/>
<comment type="similarity">
    <text evidence="1">Belongs to the sulfatase family.</text>
</comment>
<evidence type="ECO:0000256" key="2">
    <source>
        <dbReference type="ARBA" id="ARBA00022723"/>
    </source>
</evidence>
<accession>A0A3M0G602</accession>
<organism evidence="6 7">
    <name type="scientific">Tessaracoccus antarcticus</name>
    <dbReference type="NCBI Taxonomy" id="2479848"/>
    <lineage>
        <taxon>Bacteria</taxon>
        <taxon>Bacillati</taxon>
        <taxon>Actinomycetota</taxon>
        <taxon>Actinomycetes</taxon>
        <taxon>Propionibacteriales</taxon>
        <taxon>Propionibacteriaceae</taxon>
        <taxon>Tessaracoccus</taxon>
    </lineage>
</organism>
<dbReference type="Gene3D" id="3.40.720.10">
    <property type="entry name" value="Alkaline Phosphatase, subunit A"/>
    <property type="match status" value="1"/>
</dbReference>
<evidence type="ECO:0000313" key="7">
    <source>
        <dbReference type="Proteomes" id="UP000275256"/>
    </source>
</evidence>
<dbReference type="EMBL" id="REFW01000007">
    <property type="protein sequence ID" value="RMB57223.1"/>
    <property type="molecule type" value="Genomic_DNA"/>
</dbReference>
<feature type="domain" description="Sulfatase N-terminal" evidence="5">
    <location>
        <begin position="8"/>
        <end position="278"/>
    </location>
</feature>
<proteinExistence type="inferred from homology"/>
<dbReference type="Pfam" id="PF00884">
    <property type="entry name" value="Sulfatase"/>
    <property type="match status" value="1"/>
</dbReference>
<reference evidence="6 7" key="1">
    <citation type="submission" date="2018-10" db="EMBL/GenBank/DDBJ databases">
        <title>Tessaracoccus antarcticuss sp. nov., isolated from sediment.</title>
        <authorList>
            <person name="Zhou L.Y."/>
            <person name="Du Z.J."/>
        </authorList>
    </citation>
    <scope>NUCLEOTIDE SEQUENCE [LARGE SCALE GENOMIC DNA]</scope>
    <source>
        <strain evidence="6 7">JDX10</strain>
    </source>
</reference>
<keyword evidence="7" id="KW-1185">Reference proteome</keyword>
<name>A0A3M0G602_9ACTN</name>
<keyword evidence="3" id="KW-0378">Hydrolase</keyword>
<feature type="compositionally biased region" description="Acidic residues" evidence="4">
    <location>
        <begin position="365"/>
        <end position="375"/>
    </location>
</feature>
<evidence type="ECO:0000256" key="4">
    <source>
        <dbReference type="SAM" id="MobiDB-lite"/>
    </source>
</evidence>
<dbReference type="CDD" id="cd16027">
    <property type="entry name" value="SGSH"/>
    <property type="match status" value="1"/>
</dbReference>
<dbReference type="InterPro" id="IPR017850">
    <property type="entry name" value="Alkaline_phosphatase_core_sf"/>
</dbReference>
<protein>
    <submittedName>
        <fullName evidence="6">Sulfatase</fullName>
    </submittedName>
</protein>
<dbReference type="OrthoDB" id="9777306at2"/>
<keyword evidence="2" id="KW-0479">Metal-binding</keyword>
<dbReference type="PANTHER" id="PTHR45953:SF1">
    <property type="entry name" value="IDURONATE 2-SULFATASE"/>
    <property type="match status" value="1"/>
</dbReference>
<dbReference type="Proteomes" id="UP000275256">
    <property type="component" value="Unassembled WGS sequence"/>
</dbReference>